<reference evidence="2" key="1">
    <citation type="journal article" date="2019" name="Int. J. Syst. Evol. Microbiol.">
        <title>The Global Catalogue of Microorganisms (GCM) 10K type strain sequencing project: providing services to taxonomists for standard genome sequencing and annotation.</title>
        <authorList>
            <consortium name="The Broad Institute Genomics Platform"/>
            <consortium name="The Broad Institute Genome Sequencing Center for Infectious Disease"/>
            <person name="Wu L."/>
            <person name="Ma J."/>
        </authorList>
    </citation>
    <scope>NUCLEOTIDE SEQUENCE [LARGE SCALE GENOMIC DNA]</scope>
    <source>
        <strain evidence="2">CGMCC 1.14993</strain>
    </source>
</reference>
<dbReference type="Gene3D" id="3.40.50.880">
    <property type="match status" value="1"/>
</dbReference>
<evidence type="ECO:0000313" key="2">
    <source>
        <dbReference type="Proteomes" id="UP000626244"/>
    </source>
</evidence>
<dbReference type="AlphaFoldDB" id="A0A8J3AJB5"/>
<proteinExistence type="predicted"/>
<dbReference type="EMBL" id="BMHB01000001">
    <property type="protein sequence ID" value="GGI14875.1"/>
    <property type="molecule type" value="Genomic_DNA"/>
</dbReference>
<dbReference type="SUPFAM" id="SSF52317">
    <property type="entry name" value="Class I glutamine amidotransferase-like"/>
    <property type="match status" value="1"/>
</dbReference>
<gene>
    <name evidence="1" type="ORF">GCM10007380_25140</name>
</gene>
<dbReference type="GO" id="GO:0006355">
    <property type="term" value="P:regulation of DNA-templated transcription"/>
    <property type="evidence" value="ECO:0007669"/>
    <property type="project" value="TreeGrafter"/>
</dbReference>
<name>A0A8J3AJB5_9BACI</name>
<dbReference type="PANTHER" id="PTHR43130">
    <property type="entry name" value="ARAC-FAMILY TRANSCRIPTIONAL REGULATOR"/>
    <property type="match status" value="1"/>
</dbReference>
<dbReference type="InterPro" id="IPR052158">
    <property type="entry name" value="INH-QAR"/>
</dbReference>
<keyword evidence="2" id="KW-1185">Reference proteome</keyword>
<comment type="caution">
    <text evidence="1">The sequence shown here is derived from an EMBL/GenBank/DDBJ whole genome shotgun (WGS) entry which is preliminary data.</text>
</comment>
<sequence length="111" mass="11769">MSAAALLNGTIATCHWGSFDLLKSLGAIPTDVRVVHQGKIVTAAGVSSGIDMVLHLLAWELGEDIRKSFQLILENDPQPPYDAGSPKKAPSLLVVQIGGMLQELAKPEPNV</sequence>
<dbReference type="Proteomes" id="UP000626244">
    <property type="component" value="Unassembled WGS sequence"/>
</dbReference>
<evidence type="ECO:0008006" key="3">
    <source>
        <dbReference type="Google" id="ProtNLM"/>
    </source>
</evidence>
<dbReference type="InterPro" id="IPR029062">
    <property type="entry name" value="Class_I_gatase-like"/>
</dbReference>
<protein>
    <recommendedName>
        <fullName evidence="3">DJ-1/PfpI domain-containing protein</fullName>
    </recommendedName>
</protein>
<accession>A0A8J3AJB5</accession>
<dbReference type="PANTHER" id="PTHR43130:SF2">
    <property type="entry name" value="DJ-1_PFPI DOMAIN-CONTAINING PROTEIN"/>
    <property type="match status" value="1"/>
</dbReference>
<organism evidence="1 2">
    <name type="scientific">Gottfriedia solisilvae</name>
    <dbReference type="NCBI Taxonomy" id="1516104"/>
    <lineage>
        <taxon>Bacteria</taxon>
        <taxon>Bacillati</taxon>
        <taxon>Bacillota</taxon>
        <taxon>Bacilli</taxon>
        <taxon>Bacillales</taxon>
        <taxon>Bacillaceae</taxon>
        <taxon>Gottfriedia</taxon>
    </lineage>
</organism>
<evidence type="ECO:0000313" key="1">
    <source>
        <dbReference type="EMBL" id="GGI14875.1"/>
    </source>
</evidence>